<name>A0A942I481_9HYPH</name>
<dbReference type="RefSeq" id="WP_188258009.1">
    <property type="nucleotide sequence ID" value="NZ_JABVCF010000026.1"/>
</dbReference>
<dbReference type="Proteomes" id="UP000680348">
    <property type="component" value="Unassembled WGS sequence"/>
</dbReference>
<evidence type="ECO:0000313" key="1">
    <source>
        <dbReference type="EMBL" id="MBS3652457.1"/>
    </source>
</evidence>
<organism evidence="1 2">
    <name type="scientific">Pseudaminobacter soli</name>
    <name type="common">ex Zhang et al. 2022</name>
    <dbReference type="NCBI Taxonomy" id="2831468"/>
    <lineage>
        <taxon>Bacteria</taxon>
        <taxon>Pseudomonadati</taxon>
        <taxon>Pseudomonadota</taxon>
        <taxon>Alphaproteobacteria</taxon>
        <taxon>Hyphomicrobiales</taxon>
        <taxon>Phyllobacteriaceae</taxon>
        <taxon>Pseudaminobacter</taxon>
    </lineage>
</organism>
<reference evidence="1" key="1">
    <citation type="submission" date="2021-04" db="EMBL/GenBank/DDBJ databases">
        <title>Pseudaminobacter soli sp. nov., isolated from paddy soil contaminated by heavy metals.</title>
        <authorList>
            <person name="Zhang K."/>
        </authorList>
    </citation>
    <scope>NUCLEOTIDE SEQUENCE</scope>
    <source>
        <strain evidence="1">19-2017</strain>
    </source>
</reference>
<proteinExistence type="predicted"/>
<keyword evidence="2" id="KW-1185">Reference proteome</keyword>
<sequence>MRILYLDQNAWVALARGAWDKAEYPREHAALATVVALIEDRAIITPLSFTNLYETAKINDPVRRAHLARVQAVISGGHVFRGRRRIFAETLADSLAKRFSLEREALADEWFLSSLWFEAAADYSAATYGLEISARVLDHVRANPIKTLFEHLAYGDEAVRVEAVRRYSMGSAGLVAQLEARRAIVAGETFAVRRRAYGARLILDEIDFILATARRLGLAWQNVHDISSSLMRSLPSDIPVLNVERELVIRLEDQTRKISENDLRDVAAFTTVLPFATVMVAEKPFVNLARQARLGTLYETTLLTSVFELSSDLF</sequence>
<accession>A0A942I481</accession>
<protein>
    <submittedName>
        <fullName evidence="1">Uncharacterized protein</fullName>
    </submittedName>
</protein>
<comment type="caution">
    <text evidence="1">The sequence shown here is derived from an EMBL/GenBank/DDBJ whole genome shotgun (WGS) entry which is preliminary data.</text>
</comment>
<dbReference type="EMBL" id="JAGWCR010000026">
    <property type="protein sequence ID" value="MBS3652457.1"/>
    <property type="molecule type" value="Genomic_DNA"/>
</dbReference>
<gene>
    <name evidence="1" type="ORF">KEU06_28120</name>
</gene>
<dbReference type="AlphaFoldDB" id="A0A942I481"/>
<evidence type="ECO:0000313" key="2">
    <source>
        <dbReference type="Proteomes" id="UP000680348"/>
    </source>
</evidence>